<dbReference type="GO" id="GO:0003723">
    <property type="term" value="F:RNA binding"/>
    <property type="evidence" value="ECO:0007669"/>
    <property type="project" value="TreeGrafter"/>
</dbReference>
<dbReference type="InterPro" id="IPR027073">
    <property type="entry name" value="5_3_exoribonuclease"/>
</dbReference>
<evidence type="ECO:0000256" key="1">
    <source>
        <dbReference type="ARBA" id="ARBA00038299"/>
    </source>
</evidence>
<evidence type="ECO:0000313" key="4">
    <source>
        <dbReference type="Proteomes" id="UP000281549"/>
    </source>
</evidence>
<evidence type="ECO:0000313" key="3">
    <source>
        <dbReference type="EMBL" id="RKP19007.1"/>
    </source>
</evidence>
<dbReference type="GO" id="GO:0000956">
    <property type="term" value="P:nuclear-transcribed mRNA catabolic process"/>
    <property type="evidence" value="ECO:0007669"/>
    <property type="project" value="TreeGrafter"/>
</dbReference>
<gene>
    <name evidence="3" type="ORF">ROZALSC1DRAFT_14538</name>
</gene>
<proteinExistence type="inferred from homology"/>
<dbReference type="PANTHER" id="PTHR12341:SF7">
    <property type="entry name" value="5'-3' EXORIBONUCLEASE 1"/>
    <property type="match status" value="1"/>
</dbReference>
<reference evidence="4" key="1">
    <citation type="journal article" date="2018" name="Nat. Microbiol.">
        <title>Leveraging single-cell genomics to expand the fungal tree of life.</title>
        <authorList>
            <person name="Ahrendt S.R."/>
            <person name="Quandt C.A."/>
            <person name="Ciobanu D."/>
            <person name="Clum A."/>
            <person name="Salamov A."/>
            <person name="Andreopoulos B."/>
            <person name="Cheng J.F."/>
            <person name="Woyke T."/>
            <person name="Pelin A."/>
            <person name="Henrissat B."/>
            <person name="Reynolds N.K."/>
            <person name="Benny G.L."/>
            <person name="Smith M.E."/>
            <person name="James T.Y."/>
            <person name="Grigoriev I.V."/>
        </authorList>
    </citation>
    <scope>NUCLEOTIDE SEQUENCE [LARGE SCALE GENOMIC DNA]</scope>
    <source>
        <strain evidence="4">CSF55</strain>
    </source>
</reference>
<dbReference type="InterPro" id="IPR004859">
    <property type="entry name" value="Xrn1_N"/>
</dbReference>
<sequence>MGIPRFFRWLSERYPLVSNLVTENNVPLFEKDNLYLDMNGIIHNCARSNDHDVNLSEEAIFSAIFNYVERLFSTIKPQKVFFLAVDGVLFYM</sequence>
<keyword evidence="3" id="KW-0378">Hydrolase</keyword>
<organism evidence="3 4">
    <name type="scientific">Rozella allomycis (strain CSF55)</name>
    <dbReference type="NCBI Taxonomy" id="988480"/>
    <lineage>
        <taxon>Eukaryota</taxon>
        <taxon>Fungi</taxon>
        <taxon>Fungi incertae sedis</taxon>
        <taxon>Cryptomycota</taxon>
        <taxon>Cryptomycota incertae sedis</taxon>
        <taxon>Rozella</taxon>
    </lineage>
</organism>
<protein>
    <submittedName>
        <fullName evidence="3">Putative 5-3 exonuclease</fullName>
    </submittedName>
</protein>
<feature type="domain" description="Xrn1 N-terminal" evidence="2">
    <location>
        <begin position="1"/>
        <end position="88"/>
    </location>
</feature>
<dbReference type="AlphaFoldDB" id="A0A4P9YHG9"/>
<accession>A0A4P9YHG9</accession>
<dbReference type="GO" id="GO:0004534">
    <property type="term" value="F:5'-3' RNA exonuclease activity"/>
    <property type="evidence" value="ECO:0007669"/>
    <property type="project" value="UniProtKB-ARBA"/>
</dbReference>
<dbReference type="Pfam" id="PF03159">
    <property type="entry name" value="XRN_N"/>
    <property type="match status" value="1"/>
</dbReference>
<dbReference type="GO" id="GO:0005634">
    <property type="term" value="C:nucleus"/>
    <property type="evidence" value="ECO:0007669"/>
    <property type="project" value="TreeGrafter"/>
</dbReference>
<keyword evidence="3" id="KW-0269">Exonuclease</keyword>
<dbReference type="EMBL" id="ML005318">
    <property type="protein sequence ID" value="RKP19007.1"/>
    <property type="molecule type" value="Genomic_DNA"/>
</dbReference>
<evidence type="ECO:0000259" key="2">
    <source>
        <dbReference type="Pfam" id="PF03159"/>
    </source>
</evidence>
<name>A0A4P9YHG9_ROZAC</name>
<dbReference type="Gene3D" id="3.40.50.12390">
    <property type="match status" value="1"/>
</dbReference>
<keyword evidence="3" id="KW-0540">Nuclease</keyword>
<dbReference type="Proteomes" id="UP000281549">
    <property type="component" value="Unassembled WGS sequence"/>
</dbReference>
<dbReference type="GO" id="GO:0016075">
    <property type="term" value="P:rRNA catabolic process"/>
    <property type="evidence" value="ECO:0007669"/>
    <property type="project" value="TreeGrafter"/>
</dbReference>
<dbReference type="PANTHER" id="PTHR12341">
    <property type="entry name" value="5'-&gt;3' EXORIBONUCLEASE"/>
    <property type="match status" value="1"/>
</dbReference>
<comment type="similarity">
    <text evidence="1">Belongs to the 5'-3' exonuclease family.</text>
</comment>